<name>A0A6C0AWA8_9ZZZZ</name>
<dbReference type="AlphaFoldDB" id="A0A6C0AWA8"/>
<dbReference type="EMBL" id="MN738767">
    <property type="protein sequence ID" value="QHS83846.1"/>
    <property type="molecule type" value="Genomic_DNA"/>
</dbReference>
<sequence length="206" mass="23162">MDPEYNYLEKIPQMHRYRKKSSMFNTAYTIEDNLTRTAGILITGEEDCPTNKRKKDLSVGNTGYYENGTCGEGSTPECEGKSRHILVNNLPFKQKGNKGLIPSIINDITTSFEPIGILSNMNGSGEFVNDKCSMQNISVVQLNPGGNMYERKLKACVADVTLPPVVKSVENFESEVFIKSRRCNTLLITIIALTLLLSYKRSKWMF</sequence>
<protein>
    <submittedName>
        <fullName evidence="1">Uncharacterized protein</fullName>
    </submittedName>
</protein>
<reference evidence="1" key="1">
    <citation type="journal article" date="2020" name="Nature">
        <title>Giant virus diversity and host interactions through global metagenomics.</title>
        <authorList>
            <person name="Schulz F."/>
            <person name="Roux S."/>
            <person name="Paez-Espino D."/>
            <person name="Jungbluth S."/>
            <person name="Walsh D.A."/>
            <person name="Denef V.J."/>
            <person name="McMahon K.D."/>
            <person name="Konstantinidis K.T."/>
            <person name="Eloe-Fadrosh E.A."/>
            <person name="Kyrpides N.C."/>
            <person name="Woyke T."/>
        </authorList>
    </citation>
    <scope>NUCLEOTIDE SEQUENCE</scope>
    <source>
        <strain evidence="1">GVMAG-S-ERX555961-36</strain>
    </source>
</reference>
<evidence type="ECO:0000313" key="1">
    <source>
        <dbReference type="EMBL" id="QHS83846.1"/>
    </source>
</evidence>
<organism evidence="1">
    <name type="scientific">viral metagenome</name>
    <dbReference type="NCBI Taxonomy" id="1070528"/>
    <lineage>
        <taxon>unclassified sequences</taxon>
        <taxon>metagenomes</taxon>
        <taxon>organismal metagenomes</taxon>
    </lineage>
</organism>
<accession>A0A6C0AWA8</accession>
<proteinExistence type="predicted"/>